<reference evidence="2" key="2">
    <citation type="submission" date="2022-06" db="UniProtKB">
        <authorList>
            <consortium name="EnsemblMetazoa"/>
        </authorList>
    </citation>
    <scope>IDENTIFICATION</scope>
</reference>
<dbReference type="RefSeq" id="XP_008188236.1">
    <property type="nucleotide sequence ID" value="XM_008190014.3"/>
</dbReference>
<evidence type="ECO:0000313" key="2">
    <source>
        <dbReference type="EnsemblMetazoa" id="XP_008188236.1"/>
    </source>
</evidence>
<dbReference type="EnsemblMetazoa" id="XM_008190014.3">
    <property type="protein sequence ID" value="XP_008188236.1"/>
    <property type="gene ID" value="LOC100162877"/>
</dbReference>
<feature type="domain" description="Ig-like" evidence="1">
    <location>
        <begin position="1"/>
        <end position="77"/>
    </location>
</feature>
<protein>
    <recommendedName>
        <fullName evidence="1">Ig-like domain-containing protein</fullName>
    </recommendedName>
</protein>
<keyword evidence="3" id="KW-1185">Reference proteome</keyword>
<dbReference type="Proteomes" id="UP000007819">
    <property type="component" value="Chromosome A2"/>
</dbReference>
<evidence type="ECO:0000313" key="3">
    <source>
        <dbReference type="Proteomes" id="UP000007819"/>
    </source>
</evidence>
<dbReference type="GeneID" id="100162877"/>
<dbReference type="SUPFAM" id="SSF48726">
    <property type="entry name" value="Immunoglobulin"/>
    <property type="match status" value="1"/>
</dbReference>
<evidence type="ECO:0000259" key="1">
    <source>
        <dbReference type="PROSITE" id="PS50835"/>
    </source>
</evidence>
<accession>A0A8R2FDZ4</accession>
<name>A0A8R2FDZ4_ACYPI</name>
<dbReference type="InterPro" id="IPR036179">
    <property type="entry name" value="Ig-like_dom_sf"/>
</dbReference>
<dbReference type="AlphaFoldDB" id="A0A8R2FDZ4"/>
<dbReference type="PANTHER" id="PTHR21261">
    <property type="entry name" value="BEAT PROTEIN"/>
    <property type="match status" value="1"/>
</dbReference>
<dbReference type="PANTHER" id="PTHR21261:SF15">
    <property type="entry name" value="BEATEN PATH IIIA, ISOFORM D-RELATED"/>
    <property type="match status" value="1"/>
</dbReference>
<dbReference type="KEGG" id="api:100162877"/>
<sequence length="248" mass="28281">MYDLEGENLYSVKWYKNGDEFFRYLPKSKPKIQVFEKRGIYIDIDKSNSNEVVLKSLELSSSGTYRCEVSAEAPSFQTVFQDRDMITVAEGPHIAGLHHEYNVGDTVNANCTSSKMQFHAQLIWYINKEKANSTVVQGPYYKEHFTGNERLVTTVLGLSFNVTDGHYKSGEIYLKCAARLASFYLHSDEKVVKFTKRPPTESIISNQVQQAKIQDKTSISVQNTPNIIHLACVLLFCLRNNRNVQVAY</sequence>
<dbReference type="OrthoDB" id="10015491at2759"/>
<organism evidence="2 3">
    <name type="scientific">Acyrthosiphon pisum</name>
    <name type="common">Pea aphid</name>
    <dbReference type="NCBI Taxonomy" id="7029"/>
    <lineage>
        <taxon>Eukaryota</taxon>
        <taxon>Metazoa</taxon>
        <taxon>Ecdysozoa</taxon>
        <taxon>Arthropoda</taxon>
        <taxon>Hexapoda</taxon>
        <taxon>Insecta</taxon>
        <taxon>Pterygota</taxon>
        <taxon>Neoptera</taxon>
        <taxon>Paraneoptera</taxon>
        <taxon>Hemiptera</taxon>
        <taxon>Sternorrhyncha</taxon>
        <taxon>Aphidomorpha</taxon>
        <taxon>Aphidoidea</taxon>
        <taxon>Aphididae</taxon>
        <taxon>Macrosiphini</taxon>
        <taxon>Acyrthosiphon</taxon>
    </lineage>
</organism>
<dbReference type="InterPro" id="IPR013783">
    <property type="entry name" value="Ig-like_fold"/>
</dbReference>
<dbReference type="InterPro" id="IPR007110">
    <property type="entry name" value="Ig-like_dom"/>
</dbReference>
<reference evidence="3" key="1">
    <citation type="submission" date="2010-06" db="EMBL/GenBank/DDBJ databases">
        <authorList>
            <person name="Jiang H."/>
            <person name="Abraham K."/>
            <person name="Ali S."/>
            <person name="Alsbrooks S.L."/>
            <person name="Anim B.N."/>
            <person name="Anosike U.S."/>
            <person name="Attaway T."/>
            <person name="Bandaranaike D.P."/>
            <person name="Battles P.K."/>
            <person name="Bell S.N."/>
            <person name="Bell A.V."/>
            <person name="Beltran B."/>
            <person name="Bickham C."/>
            <person name="Bustamante Y."/>
            <person name="Caleb T."/>
            <person name="Canada A."/>
            <person name="Cardenas V."/>
            <person name="Carter K."/>
            <person name="Chacko J."/>
            <person name="Chandrabose M.N."/>
            <person name="Chavez D."/>
            <person name="Chavez A."/>
            <person name="Chen L."/>
            <person name="Chu H.-S."/>
            <person name="Claassen K.J."/>
            <person name="Cockrell R."/>
            <person name="Collins M."/>
            <person name="Cooper J.A."/>
            <person name="Cree A."/>
            <person name="Curry S.M."/>
            <person name="Da Y."/>
            <person name="Dao M.D."/>
            <person name="Das B."/>
            <person name="Davila M.-L."/>
            <person name="Davy-Carroll L."/>
            <person name="Denson S."/>
            <person name="Dinh H."/>
            <person name="Ebong V.E."/>
            <person name="Edwards J.R."/>
            <person name="Egan A."/>
            <person name="El-Daye J."/>
            <person name="Escobedo L."/>
            <person name="Fernandez S."/>
            <person name="Fernando P.R."/>
            <person name="Flagg N."/>
            <person name="Forbes L.D."/>
            <person name="Fowler R.G."/>
            <person name="Fu Q."/>
            <person name="Gabisi R.A."/>
            <person name="Ganer J."/>
            <person name="Garbino Pronczuk A."/>
            <person name="Garcia R.M."/>
            <person name="Garner T."/>
            <person name="Garrett T.E."/>
            <person name="Gonzalez D.A."/>
            <person name="Hamid H."/>
            <person name="Hawkins E.S."/>
            <person name="Hirani K."/>
            <person name="Hogues M.E."/>
            <person name="Hollins B."/>
            <person name="Hsiao C.-H."/>
            <person name="Jabil R."/>
            <person name="James M.L."/>
            <person name="Jhangiani S.N."/>
            <person name="Johnson B."/>
            <person name="Johnson Q."/>
            <person name="Joshi V."/>
            <person name="Kalu J.B."/>
            <person name="Kam C."/>
            <person name="Kashfia A."/>
            <person name="Keebler J."/>
            <person name="Kisamo H."/>
            <person name="Kovar C.L."/>
            <person name="Lago L.A."/>
            <person name="Lai C.-Y."/>
            <person name="Laidlaw J."/>
            <person name="Lara F."/>
            <person name="Le T.-K."/>
            <person name="Lee S.L."/>
            <person name="Legall F.H."/>
            <person name="Lemon S.J."/>
            <person name="Lewis L.R."/>
            <person name="Li B."/>
            <person name="Liu Y."/>
            <person name="Liu Y.-S."/>
            <person name="Lopez J."/>
            <person name="Lozado R.J."/>
            <person name="Lu J."/>
            <person name="Madu R.C."/>
            <person name="Maheshwari M."/>
            <person name="Maheshwari R."/>
            <person name="Malloy K."/>
            <person name="Martinez E."/>
            <person name="Mathew T."/>
            <person name="Mercado I.C."/>
            <person name="Mercado C."/>
            <person name="Meyer B."/>
            <person name="Montgomery K."/>
            <person name="Morgan M.B."/>
            <person name="Munidasa M."/>
            <person name="Nazareth L.V."/>
            <person name="Nelson J."/>
            <person name="Ng B.M."/>
            <person name="Nguyen N.B."/>
            <person name="Nguyen P.Q."/>
            <person name="Nguyen T."/>
            <person name="Obregon M."/>
            <person name="Okwuonu G.O."/>
            <person name="Onwere C.G."/>
            <person name="Orozco G."/>
            <person name="Parra A."/>
            <person name="Patel S."/>
            <person name="Patil S."/>
            <person name="Perez A."/>
            <person name="Perez Y."/>
            <person name="Pham C."/>
            <person name="Primus E.L."/>
            <person name="Pu L.-L."/>
            <person name="Puazo M."/>
            <person name="Qin X."/>
            <person name="Quiroz J.B."/>
            <person name="Reese J."/>
            <person name="Richards S."/>
            <person name="Rives C.M."/>
            <person name="Robberts R."/>
            <person name="Ruiz S.J."/>
            <person name="Ruiz M.J."/>
            <person name="Santibanez J."/>
            <person name="Schneider B.W."/>
            <person name="Sisson I."/>
            <person name="Smith M."/>
            <person name="Sodergren E."/>
            <person name="Song X.-Z."/>
            <person name="Song B.B."/>
            <person name="Summersgill H."/>
            <person name="Thelus R."/>
            <person name="Thornton R.D."/>
            <person name="Trejos Z.Y."/>
            <person name="Usmani K."/>
            <person name="Vattathil S."/>
            <person name="Villasana D."/>
            <person name="Walker D.L."/>
            <person name="Wang S."/>
            <person name="Wang K."/>
            <person name="White C.S."/>
            <person name="Williams A.C."/>
            <person name="Williamson J."/>
            <person name="Wilson K."/>
            <person name="Woghiren I.O."/>
            <person name="Woodworth J.R."/>
            <person name="Worley K.C."/>
            <person name="Wright R.A."/>
            <person name="Wu W."/>
            <person name="Young L."/>
            <person name="Zhang L."/>
            <person name="Zhang J."/>
            <person name="Zhu Y."/>
            <person name="Muzny D.M."/>
            <person name="Weinstock G."/>
            <person name="Gibbs R.A."/>
        </authorList>
    </citation>
    <scope>NUCLEOTIDE SEQUENCE [LARGE SCALE GENOMIC DNA]</scope>
    <source>
        <strain evidence="3">LSR1</strain>
    </source>
</reference>
<dbReference type="FunFam" id="2.60.40.10:FF:000437">
    <property type="entry name" value="Beat-IIIc, isoform A"/>
    <property type="match status" value="1"/>
</dbReference>
<dbReference type="Gene3D" id="2.60.40.10">
    <property type="entry name" value="Immunoglobulins"/>
    <property type="match status" value="1"/>
</dbReference>
<dbReference type="PROSITE" id="PS50835">
    <property type="entry name" value="IG_LIKE"/>
    <property type="match status" value="1"/>
</dbReference>
<dbReference type="OMA" id="THYIALP"/>
<proteinExistence type="predicted"/>